<organism evidence="2 3">
    <name type="scientific">Odocoileus virginianus</name>
    <name type="common">White-tailed deer</name>
    <dbReference type="NCBI Taxonomy" id="9874"/>
    <lineage>
        <taxon>Eukaryota</taxon>
        <taxon>Metazoa</taxon>
        <taxon>Chordata</taxon>
        <taxon>Craniata</taxon>
        <taxon>Vertebrata</taxon>
        <taxon>Euteleostomi</taxon>
        <taxon>Mammalia</taxon>
        <taxon>Eutheria</taxon>
        <taxon>Laurasiatheria</taxon>
        <taxon>Artiodactyla</taxon>
        <taxon>Ruminantia</taxon>
        <taxon>Pecora</taxon>
        <taxon>Cervidae</taxon>
        <taxon>Odocoileinae</taxon>
        <taxon>Odocoileus</taxon>
    </lineage>
</organism>
<gene>
    <name evidence="3" type="primary">LOC110124466</name>
</gene>
<feature type="compositionally biased region" description="Pro residues" evidence="1">
    <location>
        <begin position="112"/>
        <end position="130"/>
    </location>
</feature>
<evidence type="ECO:0000313" key="3">
    <source>
        <dbReference type="RefSeq" id="XP_020728670.2"/>
    </source>
</evidence>
<feature type="compositionally biased region" description="Basic and acidic residues" evidence="1">
    <location>
        <begin position="177"/>
        <end position="187"/>
    </location>
</feature>
<dbReference type="Proteomes" id="UP001652640">
    <property type="component" value="Chromosome 3"/>
</dbReference>
<dbReference type="GeneID" id="110124466"/>
<reference evidence="2" key="1">
    <citation type="journal article" date="2022" name="J. Hered.">
        <title>A De Novo Chromosome-Level Genome Assembly of the White-Tailed Deer, Odocoileus Virginianus.</title>
        <authorList>
            <person name="London E.W."/>
            <person name="Roca A.L."/>
            <person name="Novakofski J.E."/>
            <person name="Mateus-Pinilla N.E."/>
        </authorList>
    </citation>
    <scope>NUCLEOTIDE SEQUENCE [LARGE SCALE GENOMIC DNA]</scope>
</reference>
<name>A0A6J0VWZ4_ODOVR</name>
<reference evidence="3" key="2">
    <citation type="submission" date="2025-08" db="UniProtKB">
        <authorList>
            <consortium name="RefSeq"/>
        </authorList>
    </citation>
    <scope>IDENTIFICATION</scope>
    <source>
        <tissue evidence="3">Tongue muscle</tissue>
    </source>
</reference>
<dbReference type="KEGG" id="ovr:110124466"/>
<dbReference type="RefSeq" id="XP_020728670.2">
    <property type="nucleotide sequence ID" value="XM_020873011.2"/>
</dbReference>
<dbReference type="InParanoid" id="A0A6J0VWZ4"/>
<evidence type="ECO:0000313" key="2">
    <source>
        <dbReference type="Proteomes" id="UP001652640"/>
    </source>
</evidence>
<feature type="compositionally biased region" description="Basic residues" evidence="1">
    <location>
        <begin position="85"/>
        <end position="96"/>
    </location>
</feature>
<accession>A0A6J0VWZ4</accession>
<feature type="region of interest" description="Disordered" evidence="1">
    <location>
        <begin position="1"/>
        <end position="198"/>
    </location>
</feature>
<proteinExistence type="predicted"/>
<dbReference type="AlphaFoldDB" id="A0A6J0VWZ4"/>
<keyword evidence="2" id="KW-1185">Reference proteome</keyword>
<sequence>MTSADKLRRRATERSRGGSRSEQHRARPWGSADGLTEKGTHRVQPDRPASRRRGGGVEAAVGWGCRAPSRGALRRSKRVATGSRPPRHATGSHRQRPLAQGRSRGTQDADWPPRPPGEPLRVSRPPPPTPKVAASAGEGSQCAYLRPHAPHAQPGVPAFPALNRGPSARGRHRRRRPRDDIQKDHCRQTRWMPTIKPQ</sequence>
<dbReference type="OrthoDB" id="5964498at2759"/>
<dbReference type="GO" id="GO:0004984">
    <property type="term" value="F:olfactory receptor activity"/>
    <property type="evidence" value="ECO:0007669"/>
    <property type="project" value="InterPro"/>
</dbReference>
<evidence type="ECO:0000256" key="1">
    <source>
        <dbReference type="SAM" id="MobiDB-lite"/>
    </source>
</evidence>
<feature type="compositionally biased region" description="Basic and acidic residues" evidence="1">
    <location>
        <begin position="10"/>
        <end position="25"/>
    </location>
</feature>
<feature type="compositionally biased region" description="Basic and acidic residues" evidence="1">
    <location>
        <begin position="35"/>
        <end position="49"/>
    </location>
</feature>
<dbReference type="GO" id="GO:0004930">
    <property type="term" value="F:G protein-coupled receptor activity"/>
    <property type="evidence" value="ECO:0007669"/>
    <property type="project" value="UniProtKB-KW"/>
</dbReference>
<protein>
    <submittedName>
        <fullName evidence="3">Uncharacterized protein isoform X3</fullName>
    </submittedName>
</protein>
<dbReference type="GO" id="GO:0005886">
    <property type="term" value="C:plasma membrane"/>
    <property type="evidence" value="ECO:0007669"/>
    <property type="project" value="UniProtKB-SubCell"/>
</dbReference>